<sequence>MPENRTAVIPYPTKDFVAQASAARLLLLLGDRTVGGDPVHISITGGSLGTAIWEKVSQSPLVETVDWSCVHVWWSDERFLPTGDAERNAHQVFEAFFDNGPVPAANLHVIGASDQYSTQHEAARAYARELADFAEHGHRAPRFALSLLGMGPDGHLASLFPGGPDIRLDEPDVVGVENSPKPPPDRVSMTLPMINASDRIWFLVSGEDKQDAFRRVLSQRDRQPSADALVETPASGARGTEETLYLVSRDSLD</sequence>
<evidence type="ECO:0000256" key="8">
    <source>
        <dbReference type="SAM" id="MobiDB-lite"/>
    </source>
</evidence>
<protein>
    <recommendedName>
        <fullName evidence="6 7">6-phosphogluconolactonase</fullName>
        <shortName evidence="7">6PGL</shortName>
        <ecNumber evidence="5 7">3.1.1.31</ecNumber>
    </recommendedName>
</protein>
<evidence type="ECO:0000256" key="6">
    <source>
        <dbReference type="ARBA" id="ARBA00020337"/>
    </source>
</evidence>
<name>A0A7K1LGG2_9MICC</name>
<evidence type="ECO:0000256" key="5">
    <source>
        <dbReference type="ARBA" id="ARBA00013198"/>
    </source>
</evidence>
<evidence type="ECO:0000313" key="11">
    <source>
        <dbReference type="Proteomes" id="UP000462152"/>
    </source>
</evidence>
<comment type="catalytic activity">
    <reaction evidence="1 7">
        <text>6-phospho-D-glucono-1,5-lactone + H2O = 6-phospho-D-gluconate + H(+)</text>
        <dbReference type="Rhea" id="RHEA:12556"/>
        <dbReference type="ChEBI" id="CHEBI:15377"/>
        <dbReference type="ChEBI" id="CHEBI:15378"/>
        <dbReference type="ChEBI" id="CHEBI:57955"/>
        <dbReference type="ChEBI" id="CHEBI:58759"/>
        <dbReference type="EC" id="3.1.1.31"/>
    </reaction>
</comment>
<dbReference type="RefSeq" id="WP_129314342.1">
    <property type="nucleotide sequence ID" value="NZ_NOIQ01000001.1"/>
</dbReference>
<gene>
    <name evidence="7 10" type="primary">pgl</name>
    <name evidence="10" type="ORF">GMA10_03480</name>
</gene>
<feature type="region of interest" description="Disordered" evidence="8">
    <location>
        <begin position="218"/>
        <end position="253"/>
    </location>
</feature>
<evidence type="ECO:0000256" key="2">
    <source>
        <dbReference type="ARBA" id="ARBA00002681"/>
    </source>
</evidence>
<evidence type="ECO:0000256" key="1">
    <source>
        <dbReference type="ARBA" id="ARBA00000832"/>
    </source>
</evidence>
<dbReference type="GO" id="GO:0005975">
    <property type="term" value="P:carbohydrate metabolic process"/>
    <property type="evidence" value="ECO:0007669"/>
    <property type="project" value="UniProtKB-UniRule"/>
</dbReference>
<comment type="similarity">
    <text evidence="4 7">Belongs to the glucosamine/galactosamine-6-phosphate isomerase family. 6-phosphogluconolactonase subfamily.</text>
</comment>
<dbReference type="Proteomes" id="UP000462152">
    <property type="component" value="Unassembled WGS sequence"/>
</dbReference>
<evidence type="ECO:0000313" key="10">
    <source>
        <dbReference type="EMBL" id="MUN54284.1"/>
    </source>
</evidence>
<dbReference type="Gene3D" id="3.40.50.1360">
    <property type="match status" value="1"/>
</dbReference>
<dbReference type="SUPFAM" id="SSF100950">
    <property type="entry name" value="NagB/RpiA/CoA transferase-like"/>
    <property type="match status" value="1"/>
</dbReference>
<dbReference type="GO" id="GO:0017057">
    <property type="term" value="F:6-phosphogluconolactonase activity"/>
    <property type="evidence" value="ECO:0007669"/>
    <property type="project" value="UniProtKB-UniRule"/>
</dbReference>
<comment type="caution">
    <text evidence="10">The sequence shown here is derived from an EMBL/GenBank/DDBJ whole genome shotgun (WGS) entry which is preliminary data.</text>
</comment>
<dbReference type="Pfam" id="PF01182">
    <property type="entry name" value="Glucosamine_iso"/>
    <property type="match status" value="1"/>
</dbReference>
<accession>A0A7K1LGG2</accession>
<dbReference type="InterPro" id="IPR037171">
    <property type="entry name" value="NagB/RpiA_transferase-like"/>
</dbReference>
<dbReference type="CDD" id="cd01400">
    <property type="entry name" value="6PGL"/>
    <property type="match status" value="1"/>
</dbReference>
<dbReference type="NCBIfam" id="TIGR01198">
    <property type="entry name" value="pgl"/>
    <property type="match status" value="1"/>
</dbReference>
<comment type="pathway">
    <text evidence="3 7">Carbohydrate degradation; pentose phosphate pathway; D-ribulose 5-phosphate from D-glucose 6-phosphate (oxidative stage): step 2/3.</text>
</comment>
<keyword evidence="7 10" id="KW-0378">Hydrolase</keyword>
<evidence type="ECO:0000259" key="9">
    <source>
        <dbReference type="Pfam" id="PF01182"/>
    </source>
</evidence>
<dbReference type="InterPro" id="IPR005900">
    <property type="entry name" value="6-phosphogluconolactonase_DevB"/>
</dbReference>
<reference evidence="10 11" key="1">
    <citation type="submission" date="2019-12" db="EMBL/GenBank/DDBJ databases">
        <authorList>
            <person name="Li J."/>
            <person name="Shi Y."/>
            <person name="Xu G."/>
            <person name="Xiao D."/>
            <person name="Ran X."/>
        </authorList>
    </citation>
    <scope>NUCLEOTIDE SEQUENCE [LARGE SCALE GENOMIC DNA]</scope>
    <source>
        <strain evidence="10 11">JCM 15915</strain>
    </source>
</reference>
<dbReference type="EMBL" id="WOGT01000001">
    <property type="protein sequence ID" value="MUN54284.1"/>
    <property type="molecule type" value="Genomic_DNA"/>
</dbReference>
<organism evidence="10 11">
    <name type="scientific">Rothia koreensis</name>
    <dbReference type="NCBI Taxonomy" id="592378"/>
    <lineage>
        <taxon>Bacteria</taxon>
        <taxon>Bacillati</taxon>
        <taxon>Actinomycetota</taxon>
        <taxon>Actinomycetes</taxon>
        <taxon>Micrococcales</taxon>
        <taxon>Micrococcaceae</taxon>
        <taxon>Rothia</taxon>
    </lineage>
</organism>
<dbReference type="GO" id="GO:0006098">
    <property type="term" value="P:pentose-phosphate shunt"/>
    <property type="evidence" value="ECO:0007669"/>
    <property type="project" value="UniProtKB-UniPathway"/>
</dbReference>
<dbReference type="PANTHER" id="PTHR11054:SF0">
    <property type="entry name" value="6-PHOSPHOGLUCONOLACTONASE"/>
    <property type="match status" value="1"/>
</dbReference>
<comment type="function">
    <text evidence="2 7">Hydrolysis of 6-phosphogluconolactone to 6-phosphogluconate.</text>
</comment>
<dbReference type="PANTHER" id="PTHR11054">
    <property type="entry name" value="6-PHOSPHOGLUCONOLACTONASE"/>
    <property type="match status" value="1"/>
</dbReference>
<feature type="domain" description="Glucosamine/galactosamine-6-phosphate isomerase" evidence="9">
    <location>
        <begin position="13"/>
        <end position="238"/>
    </location>
</feature>
<evidence type="ECO:0000256" key="7">
    <source>
        <dbReference type="RuleBase" id="RU365095"/>
    </source>
</evidence>
<dbReference type="InterPro" id="IPR006148">
    <property type="entry name" value="Glc/Gal-6P_isomerase"/>
</dbReference>
<evidence type="ECO:0000256" key="3">
    <source>
        <dbReference type="ARBA" id="ARBA00004961"/>
    </source>
</evidence>
<dbReference type="OrthoDB" id="9810967at2"/>
<dbReference type="UniPathway" id="UPA00115">
    <property type="reaction ID" value="UER00409"/>
</dbReference>
<dbReference type="InterPro" id="IPR039104">
    <property type="entry name" value="6PGL"/>
</dbReference>
<dbReference type="EC" id="3.1.1.31" evidence="5 7"/>
<dbReference type="AlphaFoldDB" id="A0A7K1LGG2"/>
<keyword evidence="11" id="KW-1185">Reference proteome</keyword>
<proteinExistence type="inferred from homology"/>
<evidence type="ECO:0000256" key="4">
    <source>
        <dbReference type="ARBA" id="ARBA00010662"/>
    </source>
</evidence>